<evidence type="ECO:0000313" key="2">
    <source>
        <dbReference type="Proteomes" id="UP001314181"/>
    </source>
</evidence>
<reference evidence="1 2" key="1">
    <citation type="submission" date="2024-01" db="EMBL/GenBank/DDBJ databases">
        <authorList>
            <person name="Kunselman E."/>
        </authorList>
    </citation>
    <scope>NUCLEOTIDE SEQUENCE [LARGE SCALE GENOMIC DNA]</scope>
    <source>
        <strain evidence="1">2 abalone samples</strain>
    </source>
</reference>
<name>A0ABP0ETZ1_9RICK</name>
<dbReference type="RefSeq" id="WP_338364682.1">
    <property type="nucleotide sequence ID" value="NZ_CAWVOK010000031.1"/>
</dbReference>
<proteinExistence type="predicted"/>
<protein>
    <submittedName>
        <fullName evidence="1">Uncharacterized protein</fullName>
    </submittedName>
</protein>
<evidence type="ECO:0000313" key="1">
    <source>
        <dbReference type="EMBL" id="CAK8163459.1"/>
    </source>
</evidence>
<dbReference type="Proteomes" id="UP001314181">
    <property type="component" value="Unassembled WGS sequence"/>
</dbReference>
<gene>
    <name evidence="1" type="ORF">CAXC1_50018</name>
</gene>
<comment type="caution">
    <text evidence="1">The sequence shown here is derived from an EMBL/GenBank/DDBJ whole genome shotgun (WGS) entry which is preliminary data.</text>
</comment>
<organism evidence="1 2">
    <name type="scientific">Candidatus Xenohaliotis californiensis</name>
    <dbReference type="NCBI Taxonomy" id="84677"/>
    <lineage>
        <taxon>Bacteria</taxon>
        <taxon>Pseudomonadati</taxon>
        <taxon>Pseudomonadota</taxon>
        <taxon>Alphaproteobacteria</taxon>
        <taxon>Rickettsiales</taxon>
        <taxon>Anaplasmataceae</taxon>
        <taxon>Candidatus Xenohaliotis</taxon>
    </lineage>
</organism>
<dbReference type="EMBL" id="CAWVOK010000031">
    <property type="protein sequence ID" value="CAK8163459.1"/>
    <property type="molecule type" value="Genomic_DNA"/>
</dbReference>
<sequence length="270" mass="31308">MLKINLSTMVLYYYEIDNETLGAIWEIWFRSFDGKWTNSETYNQYSKSCKKIVSELRAKLSTTQLTAQDKQNKDDFTYELAKFFFFPKTKENPQVNYTFLILEEICRELAELEDFKTIGKINNMLLKKNILMQFFGNYMISIDNNMIMSTQLSGALLLIVDAQLRKTIKPYMGAISAYKRHKSSLLKHCTNALIALVLDVALINKSIKTYDEAIAAIKSMDILNPEDLKYLHSIKQYLTSLDKKMSEEDRHFAFSSVTNAIMWLGAKINQ</sequence>
<accession>A0ABP0ETZ1</accession>
<keyword evidence="2" id="KW-1185">Reference proteome</keyword>